<dbReference type="GeneID" id="34458722"/>
<keyword evidence="2" id="KW-1185">Reference proteome</keyword>
<dbReference type="EMBL" id="KV878934">
    <property type="protein sequence ID" value="OJJ78535.1"/>
    <property type="molecule type" value="Genomic_DNA"/>
</dbReference>
<gene>
    <name evidence="1" type="ORF">ASPGLDRAFT_160658</name>
</gene>
<dbReference type="AlphaFoldDB" id="A0A1L9V3L9"/>
<dbReference type="VEuPathDB" id="FungiDB:ASPGLDRAFT_160658"/>
<name>A0A1L9V3L9_ASPGL</name>
<proteinExistence type="predicted"/>
<sequence>MVNCVPIEPDRSSWVAYSHDAGVTVYGWPSKGGVYTLHDCLGVEIEFLGFDRFNPPTSRAGSQAEEDAHCDRMCRLGATWWKDEKGMDLLTRELEGLKDSDEYVRVGWPAGGGMWVLHTTVEEASKKGTGLIHNAYNMEERCKVIEQMGGVFYADPNDCPYLDLP</sequence>
<evidence type="ECO:0000313" key="2">
    <source>
        <dbReference type="Proteomes" id="UP000184300"/>
    </source>
</evidence>
<accession>A0A1L9V3L9</accession>
<dbReference type="OrthoDB" id="4487429at2759"/>
<dbReference type="RefSeq" id="XP_022395233.1">
    <property type="nucleotide sequence ID" value="XM_022542461.1"/>
</dbReference>
<organism evidence="1 2">
    <name type="scientific">Aspergillus glaucus CBS 516.65</name>
    <dbReference type="NCBI Taxonomy" id="1160497"/>
    <lineage>
        <taxon>Eukaryota</taxon>
        <taxon>Fungi</taxon>
        <taxon>Dikarya</taxon>
        <taxon>Ascomycota</taxon>
        <taxon>Pezizomycotina</taxon>
        <taxon>Eurotiomycetes</taxon>
        <taxon>Eurotiomycetidae</taxon>
        <taxon>Eurotiales</taxon>
        <taxon>Aspergillaceae</taxon>
        <taxon>Aspergillus</taxon>
        <taxon>Aspergillus subgen. Aspergillus</taxon>
    </lineage>
</organism>
<reference evidence="2" key="1">
    <citation type="journal article" date="2017" name="Genome Biol.">
        <title>Comparative genomics reveals high biological diversity and specific adaptations in the industrially and medically important fungal genus Aspergillus.</title>
        <authorList>
            <person name="de Vries R.P."/>
            <person name="Riley R."/>
            <person name="Wiebenga A."/>
            <person name="Aguilar-Osorio G."/>
            <person name="Amillis S."/>
            <person name="Uchima C.A."/>
            <person name="Anderluh G."/>
            <person name="Asadollahi M."/>
            <person name="Askin M."/>
            <person name="Barry K."/>
            <person name="Battaglia E."/>
            <person name="Bayram O."/>
            <person name="Benocci T."/>
            <person name="Braus-Stromeyer S.A."/>
            <person name="Caldana C."/>
            <person name="Canovas D."/>
            <person name="Cerqueira G.C."/>
            <person name="Chen F."/>
            <person name="Chen W."/>
            <person name="Choi C."/>
            <person name="Clum A."/>
            <person name="Dos Santos R.A."/>
            <person name="Damasio A.R."/>
            <person name="Diallinas G."/>
            <person name="Emri T."/>
            <person name="Fekete E."/>
            <person name="Flipphi M."/>
            <person name="Freyberg S."/>
            <person name="Gallo A."/>
            <person name="Gournas C."/>
            <person name="Habgood R."/>
            <person name="Hainaut M."/>
            <person name="Harispe M.L."/>
            <person name="Henrissat B."/>
            <person name="Hilden K.S."/>
            <person name="Hope R."/>
            <person name="Hossain A."/>
            <person name="Karabika E."/>
            <person name="Karaffa L."/>
            <person name="Karanyi Z."/>
            <person name="Krasevec N."/>
            <person name="Kuo A."/>
            <person name="Kusch H."/>
            <person name="LaButti K."/>
            <person name="Lagendijk E.L."/>
            <person name="Lapidus A."/>
            <person name="Levasseur A."/>
            <person name="Lindquist E."/>
            <person name="Lipzen A."/>
            <person name="Logrieco A.F."/>
            <person name="MacCabe A."/>
            <person name="Maekelae M.R."/>
            <person name="Malavazi I."/>
            <person name="Melin P."/>
            <person name="Meyer V."/>
            <person name="Mielnichuk N."/>
            <person name="Miskei M."/>
            <person name="Molnar A.P."/>
            <person name="Mule G."/>
            <person name="Ngan C.Y."/>
            <person name="Orejas M."/>
            <person name="Orosz E."/>
            <person name="Ouedraogo J.P."/>
            <person name="Overkamp K.M."/>
            <person name="Park H.-S."/>
            <person name="Perrone G."/>
            <person name="Piumi F."/>
            <person name="Punt P.J."/>
            <person name="Ram A.F."/>
            <person name="Ramon A."/>
            <person name="Rauscher S."/>
            <person name="Record E."/>
            <person name="Riano-Pachon D.M."/>
            <person name="Robert V."/>
            <person name="Roehrig J."/>
            <person name="Ruller R."/>
            <person name="Salamov A."/>
            <person name="Salih N.S."/>
            <person name="Samson R.A."/>
            <person name="Sandor E."/>
            <person name="Sanguinetti M."/>
            <person name="Schuetze T."/>
            <person name="Sepcic K."/>
            <person name="Shelest E."/>
            <person name="Sherlock G."/>
            <person name="Sophianopoulou V."/>
            <person name="Squina F.M."/>
            <person name="Sun H."/>
            <person name="Susca A."/>
            <person name="Todd R.B."/>
            <person name="Tsang A."/>
            <person name="Unkles S.E."/>
            <person name="van de Wiele N."/>
            <person name="van Rossen-Uffink D."/>
            <person name="Oliveira J.V."/>
            <person name="Vesth T.C."/>
            <person name="Visser J."/>
            <person name="Yu J.-H."/>
            <person name="Zhou M."/>
            <person name="Andersen M.R."/>
            <person name="Archer D.B."/>
            <person name="Baker S.E."/>
            <person name="Benoit I."/>
            <person name="Brakhage A.A."/>
            <person name="Braus G.H."/>
            <person name="Fischer R."/>
            <person name="Frisvad J.C."/>
            <person name="Goldman G.H."/>
            <person name="Houbraken J."/>
            <person name="Oakley B."/>
            <person name="Pocsi I."/>
            <person name="Scazzocchio C."/>
            <person name="Seiboth B."/>
            <person name="vanKuyk P.A."/>
            <person name="Wortman J."/>
            <person name="Dyer P.S."/>
            <person name="Grigoriev I.V."/>
        </authorList>
    </citation>
    <scope>NUCLEOTIDE SEQUENCE [LARGE SCALE GENOMIC DNA]</scope>
    <source>
        <strain evidence="2">CBS 516.65</strain>
    </source>
</reference>
<dbReference type="Proteomes" id="UP000184300">
    <property type="component" value="Unassembled WGS sequence"/>
</dbReference>
<protein>
    <submittedName>
        <fullName evidence="1">Uncharacterized protein</fullName>
    </submittedName>
</protein>
<dbReference type="STRING" id="1160497.A0A1L9V3L9"/>
<evidence type="ECO:0000313" key="1">
    <source>
        <dbReference type="EMBL" id="OJJ78535.1"/>
    </source>
</evidence>